<evidence type="ECO:0000313" key="4">
    <source>
        <dbReference type="Proteomes" id="UP000019763"/>
    </source>
</evidence>
<evidence type="ECO:0000259" key="2">
    <source>
        <dbReference type="PROSITE" id="PS50102"/>
    </source>
</evidence>
<dbReference type="OrthoDB" id="344054at2759"/>
<dbReference type="InterPro" id="IPR012677">
    <property type="entry name" value="Nucleotide-bd_a/b_plait_sf"/>
</dbReference>
<dbReference type="Proteomes" id="UP000019763">
    <property type="component" value="Unassembled WGS sequence"/>
</dbReference>
<protein>
    <submittedName>
        <fullName evidence="3">RNA recognition motif (A.K.A RRM, RBD, or RNP domain) protein</fullName>
    </submittedName>
</protein>
<dbReference type="InterPro" id="IPR035979">
    <property type="entry name" value="RBD_domain_sf"/>
</dbReference>
<feature type="domain" description="RRM" evidence="2">
    <location>
        <begin position="70"/>
        <end position="143"/>
    </location>
</feature>
<organism evidence="3 4">
    <name type="scientific">Gregarina niphandrodes</name>
    <name type="common">Septate eugregarine</name>
    <dbReference type="NCBI Taxonomy" id="110365"/>
    <lineage>
        <taxon>Eukaryota</taxon>
        <taxon>Sar</taxon>
        <taxon>Alveolata</taxon>
        <taxon>Apicomplexa</taxon>
        <taxon>Conoidasida</taxon>
        <taxon>Gregarinasina</taxon>
        <taxon>Eugregarinorida</taxon>
        <taxon>Gregarinidae</taxon>
        <taxon>Gregarina</taxon>
    </lineage>
</organism>
<dbReference type="SUPFAM" id="SSF54928">
    <property type="entry name" value="RNA-binding domain, RBD"/>
    <property type="match status" value="1"/>
</dbReference>
<evidence type="ECO:0000256" key="1">
    <source>
        <dbReference type="PROSITE-ProRule" id="PRU00176"/>
    </source>
</evidence>
<dbReference type="Gene3D" id="3.30.70.330">
    <property type="match status" value="1"/>
</dbReference>
<dbReference type="PROSITE" id="PS50102">
    <property type="entry name" value="RRM"/>
    <property type="match status" value="1"/>
</dbReference>
<proteinExistence type="predicted"/>
<dbReference type="EMBL" id="AFNH02000148">
    <property type="protein sequence ID" value="EZG81038.1"/>
    <property type="molecule type" value="Genomic_DNA"/>
</dbReference>
<dbReference type="VEuPathDB" id="CryptoDB:GNI_020400"/>
<gene>
    <name evidence="3" type="ORF">GNI_020400</name>
</gene>
<evidence type="ECO:0000313" key="3">
    <source>
        <dbReference type="EMBL" id="EZG81038.1"/>
    </source>
</evidence>
<dbReference type="GeneID" id="22911005"/>
<reference evidence="3" key="1">
    <citation type="submission" date="2013-12" db="EMBL/GenBank/DDBJ databases">
        <authorList>
            <person name="Omoto C.K."/>
            <person name="Sibley D."/>
            <person name="Venepally P."/>
            <person name="Hadjithomas M."/>
            <person name="Karamycheva S."/>
            <person name="Brunk B."/>
            <person name="Roos D."/>
            <person name="Caler E."/>
            <person name="Lorenzi H."/>
        </authorList>
    </citation>
    <scope>NUCLEOTIDE SEQUENCE</scope>
</reference>
<comment type="caution">
    <text evidence="3">The sequence shown here is derived from an EMBL/GenBank/DDBJ whole genome shotgun (WGS) entry which is preliminary data.</text>
</comment>
<dbReference type="InterPro" id="IPR000504">
    <property type="entry name" value="RRM_dom"/>
</dbReference>
<dbReference type="GO" id="GO:0003723">
    <property type="term" value="F:RNA binding"/>
    <property type="evidence" value="ECO:0007669"/>
    <property type="project" value="UniProtKB-UniRule"/>
</dbReference>
<accession>A0A023BBZ5</accession>
<sequence length="227" mass="24286">MDVYDEVAKVKILAVDVELQDLFAGGGGGNTTSHISSAPLVPKRKDRLLFLGAPPDLAANATSTPKDPRRYLVISNLHWAVNDVDLIDGASAYGAVGGVYIFEDAQRMHKSEGIALLEFRSVSAAESAFKDEGKAWQAKQADRKCVLTPAPQNVVSTLESLSLKYGCWSRTPLLAPAVIAGVWNSLGKPLPATTTMTTTKQNVVDHAKLPVPIAVQLIIDKLANKPT</sequence>
<name>A0A023BBZ5_GRENI</name>
<dbReference type="RefSeq" id="XP_011134277.1">
    <property type="nucleotide sequence ID" value="XM_011135975.1"/>
</dbReference>
<keyword evidence="4" id="KW-1185">Reference proteome</keyword>
<dbReference type="Pfam" id="PF00076">
    <property type="entry name" value="RRM_1"/>
    <property type="match status" value="1"/>
</dbReference>
<keyword evidence="1" id="KW-0694">RNA-binding</keyword>
<dbReference type="AlphaFoldDB" id="A0A023BBZ5"/>